<dbReference type="SUPFAM" id="SSF53335">
    <property type="entry name" value="S-adenosyl-L-methionine-dependent methyltransferases"/>
    <property type="match status" value="1"/>
</dbReference>
<gene>
    <name evidence="1" type="ORF">AGRA3207_005986</name>
</gene>
<dbReference type="Gene3D" id="3.40.50.150">
    <property type="entry name" value="Vaccinia Virus protein VP39"/>
    <property type="match status" value="1"/>
</dbReference>
<accession>A0ABX8R0L2</accession>
<evidence type="ECO:0000313" key="2">
    <source>
        <dbReference type="Proteomes" id="UP001049518"/>
    </source>
</evidence>
<keyword evidence="1" id="KW-0489">Methyltransferase</keyword>
<organism evidence="1 2">
    <name type="scientific">Actinomadura graeca</name>
    <dbReference type="NCBI Taxonomy" id="2750812"/>
    <lineage>
        <taxon>Bacteria</taxon>
        <taxon>Bacillati</taxon>
        <taxon>Actinomycetota</taxon>
        <taxon>Actinomycetes</taxon>
        <taxon>Streptosporangiales</taxon>
        <taxon>Thermomonosporaceae</taxon>
        <taxon>Actinomadura</taxon>
    </lineage>
</organism>
<keyword evidence="2" id="KW-1185">Reference proteome</keyword>
<evidence type="ECO:0000313" key="1">
    <source>
        <dbReference type="EMBL" id="QXJ24621.1"/>
    </source>
</evidence>
<dbReference type="EMBL" id="CP059572">
    <property type="protein sequence ID" value="QXJ24621.1"/>
    <property type="molecule type" value="Genomic_DNA"/>
</dbReference>
<name>A0ABX8R0L2_9ACTN</name>
<proteinExistence type="predicted"/>
<dbReference type="Pfam" id="PF04672">
    <property type="entry name" value="Methyltransf_19"/>
    <property type="match status" value="1"/>
</dbReference>
<dbReference type="GO" id="GO:0008168">
    <property type="term" value="F:methyltransferase activity"/>
    <property type="evidence" value="ECO:0007669"/>
    <property type="project" value="UniProtKB-KW"/>
</dbReference>
<reference evidence="1" key="1">
    <citation type="submission" date="2020-07" db="EMBL/GenBank/DDBJ databases">
        <authorList>
            <person name="Tarantini F.S."/>
            <person name="Hong K.W."/>
            <person name="Chan K.G."/>
        </authorList>
    </citation>
    <scope>NUCLEOTIDE SEQUENCE</scope>
    <source>
        <strain evidence="1">32-07</strain>
    </source>
</reference>
<dbReference type="Proteomes" id="UP001049518">
    <property type="component" value="Chromosome"/>
</dbReference>
<dbReference type="RefSeq" id="WP_231330507.1">
    <property type="nucleotide sequence ID" value="NZ_CP059572.1"/>
</dbReference>
<dbReference type="GO" id="GO:0032259">
    <property type="term" value="P:methylation"/>
    <property type="evidence" value="ECO:0007669"/>
    <property type="project" value="UniProtKB-KW"/>
</dbReference>
<dbReference type="PIRSF" id="PIRSF017393">
    <property type="entry name" value="MTase_SAV2177"/>
    <property type="match status" value="1"/>
</dbReference>
<protein>
    <submittedName>
        <fullName evidence="1">SAM-dependent methyltransferase</fullName>
    </submittedName>
</protein>
<sequence length="252" mass="27509">MPHAARIWNYLLGGKDNYPADRTAAEQYAAAYPPIRDLARQGRSFLQRVVRYLAAEAGVRQFLDVGAGLPTADNTHEVAQRAAPDSRVVYVDNDPLVLVHSRALLTNLTSQGRTHYIPADLRMPGPILDQAREHLSFEEPIGVLFMGVLGFLPGTEEVHDVVGRMMQEVPAGSYLALWDGADVQPPGSIDVYNNSGTQPYHLRSLQELRGFFAGLELVEPGLVPVSHWRPDTGPPPDVEAYGGLARKPAAAV</sequence>
<dbReference type="InterPro" id="IPR029063">
    <property type="entry name" value="SAM-dependent_MTases_sf"/>
</dbReference>
<keyword evidence="1" id="KW-0808">Transferase</keyword>
<dbReference type="InterPro" id="IPR006764">
    <property type="entry name" value="SAM_dep_MeTrfase_SAV2177_type"/>
</dbReference>